<keyword evidence="3" id="KW-1185">Reference proteome</keyword>
<dbReference type="Proteomes" id="UP000061489">
    <property type="component" value="Chromosome"/>
</dbReference>
<dbReference type="NCBIfam" id="NF037995">
    <property type="entry name" value="TRAP_S1"/>
    <property type="match status" value="1"/>
</dbReference>
<dbReference type="PANTHER" id="PTHR33376">
    <property type="match status" value="1"/>
</dbReference>
<dbReference type="InterPro" id="IPR018389">
    <property type="entry name" value="DctP_fam"/>
</dbReference>
<dbReference type="Pfam" id="PF03480">
    <property type="entry name" value="DctP"/>
    <property type="match status" value="1"/>
</dbReference>
<proteinExistence type="predicted"/>
<evidence type="ECO:0000313" key="3">
    <source>
        <dbReference type="Proteomes" id="UP000061489"/>
    </source>
</evidence>
<dbReference type="OrthoDB" id="9769667at2"/>
<sequence length="352" mass="38264">MLPVTFADTKTTRSPTYVYQKTCRWLISATFALHAAAADFNFKFQSSDPSGVKNFEIQQEWADRVEKMSGGRVSIDLLPVGSVVSHTETLGAMKMGVLDGHISVTGYFSGQDPAFGLIGNTVGAWSSPDQLIDYINHGGGYELMNELYRPYGVKFVGGGGTGLESFVSKKPLNSVEDLKGLKMRAPEGLVQSVFAAAGAAPVNLPGSEVYTALGKGVIDAADYTVFSTNHNAGLHEIAAHPVYPGFHSLPLIEIAMGLKAWDKLPEDIQTIMTVSARDFAQDISTQLAMADKTAVMEARANPEITVHDWSAEERRKFRTIARDQWKAYAEQSPNAEKVYKSVTAYLESQGLL</sequence>
<dbReference type="STRING" id="1420916.AU14_08215"/>
<protein>
    <submittedName>
        <fullName evidence="2">C4-dicarboxylate ABC transporter substrate-binding protein</fullName>
    </submittedName>
</protein>
<evidence type="ECO:0000313" key="2">
    <source>
        <dbReference type="EMBL" id="AHI28597.1"/>
    </source>
</evidence>
<reference evidence="2 3" key="1">
    <citation type="journal article" date="2014" name="Genome Announc.">
        <title>Draft Genome Sequences of Marinobacter similis A3d10T and Marinobacter salarius R9SW1T.</title>
        <authorList>
            <person name="Ivanova E.P."/>
            <person name="Ng H.J."/>
            <person name="Webb H.K."/>
            <person name="Feng G."/>
            <person name="Oshima K."/>
            <person name="Hattori M."/>
            <person name="Ohkuma M."/>
            <person name="Sergeev A.F."/>
            <person name="Mikhailov V.V."/>
            <person name="Crawford R.J."/>
            <person name="Sawabe T."/>
        </authorList>
    </citation>
    <scope>NUCLEOTIDE SEQUENCE [LARGE SCALE GENOMIC DNA]</scope>
    <source>
        <strain evidence="2 3">A3d10</strain>
    </source>
</reference>
<dbReference type="EMBL" id="CP007151">
    <property type="protein sequence ID" value="AHI28597.1"/>
    <property type="molecule type" value="Genomic_DNA"/>
</dbReference>
<dbReference type="AlphaFoldDB" id="W5YHA2"/>
<accession>W5YHA2</accession>
<dbReference type="InterPro" id="IPR038404">
    <property type="entry name" value="TRAP_DctP_sf"/>
</dbReference>
<organism evidence="2 3">
    <name type="scientific">Marinobacter similis</name>
    <dbReference type="NCBI Taxonomy" id="1420916"/>
    <lineage>
        <taxon>Bacteria</taxon>
        <taxon>Pseudomonadati</taxon>
        <taxon>Pseudomonadota</taxon>
        <taxon>Gammaproteobacteria</taxon>
        <taxon>Pseudomonadales</taxon>
        <taxon>Marinobacteraceae</taxon>
        <taxon>Marinobacter</taxon>
    </lineage>
</organism>
<dbReference type="CDD" id="cd13604">
    <property type="entry name" value="PBP2_TRAP_ketoacid_lactate_like"/>
    <property type="match status" value="1"/>
</dbReference>
<dbReference type="HOGENOM" id="CLU_036176_0_0_6"/>
<keyword evidence="1" id="KW-0732">Signal</keyword>
<evidence type="ECO:0000256" key="1">
    <source>
        <dbReference type="ARBA" id="ARBA00022729"/>
    </source>
</evidence>
<gene>
    <name evidence="2" type="ORF">AU14_08215</name>
</gene>
<dbReference type="GO" id="GO:0055085">
    <property type="term" value="P:transmembrane transport"/>
    <property type="evidence" value="ECO:0007669"/>
    <property type="project" value="InterPro"/>
</dbReference>
<name>W5YHA2_9GAMM</name>
<dbReference type="PANTHER" id="PTHR33376:SF5">
    <property type="entry name" value="EXTRACYTOPLASMIC SOLUTE RECEPTOR PROTEIN"/>
    <property type="match status" value="1"/>
</dbReference>
<dbReference type="KEGG" id="msx:AU14_08215"/>
<dbReference type="Gene3D" id="3.40.190.170">
    <property type="entry name" value="Bacterial extracellular solute-binding protein, family 7"/>
    <property type="match status" value="1"/>
</dbReference>